<organism evidence="3 4">
    <name type="scientific">Cladobotryum mycophilum</name>
    <dbReference type="NCBI Taxonomy" id="491253"/>
    <lineage>
        <taxon>Eukaryota</taxon>
        <taxon>Fungi</taxon>
        <taxon>Dikarya</taxon>
        <taxon>Ascomycota</taxon>
        <taxon>Pezizomycotina</taxon>
        <taxon>Sordariomycetes</taxon>
        <taxon>Hypocreomycetidae</taxon>
        <taxon>Hypocreales</taxon>
        <taxon>Hypocreaceae</taxon>
        <taxon>Cladobotryum</taxon>
    </lineage>
</organism>
<dbReference type="InterPro" id="IPR013094">
    <property type="entry name" value="AB_hydrolase_3"/>
</dbReference>
<dbReference type="SUPFAM" id="SSF53474">
    <property type="entry name" value="alpha/beta-Hydrolases"/>
    <property type="match status" value="1"/>
</dbReference>
<evidence type="ECO:0000256" key="1">
    <source>
        <dbReference type="ARBA" id="ARBA00022801"/>
    </source>
</evidence>
<sequence>MAEYTKFSKISPEWESFVKSQPTLSKFRTSDDHIIERRAAFQQLAAEGPQLRRIPSNDEVIVHDFKIRARDGYDIPVRSYFPRELEGSKLPLFVYYHGGGWTFGDIETGDDNCRLLCGGNKLCVLNIDYRLAPKHVFPTGINDAYDAFKWAAEKAETLSADPAKGFIVGGVSAGGNMAGVIAYLARDDKIEPPITGLFLSIPCCLMPQAFHLAPQWKDELLSIELNKNSDMLDVRSYNQLIQDILKAPPEDPRISFLLFPDHSNLPTRAYFQIAGLDPIRDEAVLFSRLLREHSGAKTLVHMYDGLPHGFWRFQQLPTAQKWADDLFEGTDFLLHGGKDGFVVKPSESENPELVVNGLDEYISGII</sequence>
<dbReference type="PANTHER" id="PTHR48081">
    <property type="entry name" value="AB HYDROLASE SUPERFAMILY PROTEIN C4A8.06C"/>
    <property type="match status" value="1"/>
</dbReference>
<dbReference type="Gene3D" id="3.40.50.1820">
    <property type="entry name" value="alpha/beta hydrolase"/>
    <property type="match status" value="1"/>
</dbReference>
<evidence type="ECO:0000313" key="4">
    <source>
        <dbReference type="Proteomes" id="UP001338125"/>
    </source>
</evidence>
<feature type="domain" description="Alpha/beta hydrolase fold-3" evidence="2">
    <location>
        <begin position="93"/>
        <end position="311"/>
    </location>
</feature>
<gene>
    <name evidence="3" type="ORF">PT974_02118</name>
</gene>
<dbReference type="Proteomes" id="UP001338125">
    <property type="component" value="Unassembled WGS sequence"/>
</dbReference>
<evidence type="ECO:0000259" key="2">
    <source>
        <dbReference type="Pfam" id="PF07859"/>
    </source>
</evidence>
<reference evidence="3 4" key="1">
    <citation type="submission" date="2024-01" db="EMBL/GenBank/DDBJ databases">
        <title>Complete genome of Cladobotryum mycophilum ATHUM6906.</title>
        <authorList>
            <person name="Christinaki A.C."/>
            <person name="Myridakis A.I."/>
            <person name="Kouvelis V.N."/>
        </authorList>
    </citation>
    <scope>NUCLEOTIDE SEQUENCE [LARGE SCALE GENOMIC DNA]</scope>
    <source>
        <strain evidence="3 4">ATHUM6906</strain>
    </source>
</reference>
<dbReference type="PANTHER" id="PTHR48081:SF8">
    <property type="entry name" value="ALPHA_BETA HYDROLASE FOLD-3 DOMAIN-CONTAINING PROTEIN-RELATED"/>
    <property type="match status" value="1"/>
</dbReference>
<keyword evidence="1 3" id="KW-0378">Hydrolase</keyword>
<protein>
    <submittedName>
        <fullName evidence="3">AB hydrolase superfamily protein B1A11.02</fullName>
    </submittedName>
</protein>
<dbReference type="InterPro" id="IPR050300">
    <property type="entry name" value="GDXG_lipolytic_enzyme"/>
</dbReference>
<keyword evidence="4" id="KW-1185">Reference proteome</keyword>
<evidence type="ECO:0000313" key="3">
    <source>
        <dbReference type="EMBL" id="KAK5996776.1"/>
    </source>
</evidence>
<dbReference type="GO" id="GO:0016787">
    <property type="term" value="F:hydrolase activity"/>
    <property type="evidence" value="ECO:0007669"/>
    <property type="project" value="UniProtKB-KW"/>
</dbReference>
<dbReference type="EMBL" id="JAVFKD010000002">
    <property type="protein sequence ID" value="KAK5996776.1"/>
    <property type="molecule type" value="Genomic_DNA"/>
</dbReference>
<proteinExistence type="predicted"/>
<comment type="caution">
    <text evidence="3">The sequence shown here is derived from an EMBL/GenBank/DDBJ whole genome shotgun (WGS) entry which is preliminary data.</text>
</comment>
<dbReference type="Pfam" id="PF07859">
    <property type="entry name" value="Abhydrolase_3"/>
    <property type="match status" value="1"/>
</dbReference>
<name>A0ABR0SX58_9HYPO</name>
<dbReference type="InterPro" id="IPR029058">
    <property type="entry name" value="AB_hydrolase_fold"/>
</dbReference>
<accession>A0ABR0SX58</accession>